<evidence type="ECO:0000256" key="4">
    <source>
        <dbReference type="ARBA" id="ARBA00022679"/>
    </source>
</evidence>
<dbReference type="Gene3D" id="1.10.10.1600">
    <property type="entry name" value="Bacterial DNA polymerase III alpha subunit, thumb domain"/>
    <property type="match status" value="1"/>
</dbReference>
<dbReference type="InterPro" id="IPR041931">
    <property type="entry name" value="DNA_pol3_alpha_thumb_dom"/>
</dbReference>
<dbReference type="CDD" id="cd04485">
    <property type="entry name" value="DnaE_OBF"/>
    <property type="match status" value="1"/>
</dbReference>
<dbReference type="PANTHER" id="PTHR32294:SF0">
    <property type="entry name" value="DNA POLYMERASE III SUBUNIT ALPHA"/>
    <property type="match status" value="1"/>
</dbReference>
<reference evidence="10 11" key="1">
    <citation type="journal article" date="2016" name="Environ. Microbiol.">
        <title>Genomic resolution of a cold subsurface aquifer community provides metabolic insights for novel microbes adapted to high CO concentrations.</title>
        <authorList>
            <person name="Probst A.J."/>
            <person name="Castelle C.J."/>
            <person name="Singh A."/>
            <person name="Brown C.T."/>
            <person name="Anantharaman K."/>
            <person name="Sharon I."/>
            <person name="Hug L.A."/>
            <person name="Burstein D."/>
            <person name="Emerson J.B."/>
            <person name="Thomas B.C."/>
            <person name="Banfield J.F."/>
        </authorList>
    </citation>
    <scope>NUCLEOTIDE SEQUENCE [LARGE SCALE GENOMIC DNA]</scope>
    <source>
        <strain evidence="10">CG2_30_44_31</strain>
    </source>
</reference>
<dbReference type="GO" id="GO:0008408">
    <property type="term" value="F:3'-5' exonuclease activity"/>
    <property type="evidence" value="ECO:0007669"/>
    <property type="project" value="InterPro"/>
</dbReference>
<gene>
    <name evidence="10" type="ORF">AUK18_00625</name>
</gene>
<evidence type="ECO:0000313" key="10">
    <source>
        <dbReference type="EMBL" id="OIP04107.1"/>
    </source>
</evidence>
<dbReference type="CDD" id="cd12113">
    <property type="entry name" value="PHP_PolIIIA_DnaE3"/>
    <property type="match status" value="1"/>
</dbReference>
<dbReference type="NCBIfam" id="TIGR00594">
    <property type="entry name" value="polc"/>
    <property type="match status" value="1"/>
</dbReference>
<dbReference type="Gene3D" id="3.20.20.140">
    <property type="entry name" value="Metal-dependent hydrolases"/>
    <property type="match status" value="1"/>
</dbReference>
<dbReference type="EMBL" id="MNXQ01000014">
    <property type="protein sequence ID" value="OIP04107.1"/>
    <property type="molecule type" value="Genomic_DNA"/>
</dbReference>
<dbReference type="InterPro" id="IPR004365">
    <property type="entry name" value="NA-bd_OB_tRNA"/>
</dbReference>
<feature type="domain" description="Polymerase/histidinol phosphatase N-terminal" evidence="9">
    <location>
        <begin position="5"/>
        <end position="72"/>
    </location>
</feature>
<comment type="subcellular location">
    <subcellularLocation>
        <location evidence="1">Cytoplasm</location>
    </subcellularLocation>
</comment>
<dbReference type="NCBIfam" id="NF005298">
    <property type="entry name" value="PRK06826.1"/>
    <property type="match status" value="1"/>
</dbReference>
<keyword evidence="6" id="KW-0235">DNA replication</keyword>
<evidence type="ECO:0000256" key="6">
    <source>
        <dbReference type="ARBA" id="ARBA00022705"/>
    </source>
</evidence>
<dbReference type="GO" id="GO:0003887">
    <property type="term" value="F:DNA-directed DNA polymerase activity"/>
    <property type="evidence" value="ECO:0007669"/>
    <property type="project" value="UniProtKB-KW"/>
</dbReference>
<evidence type="ECO:0000256" key="5">
    <source>
        <dbReference type="ARBA" id="ARBA00022695"/>
    </source>
</evidence>
<dbReference type="InterPro" id="IPR003141">
    <property type="entry name" value="Pol/His_phosphatase_N"/>
</dbReference>
<dbReference type="EC" id="2.7.7.7" evidence="2"/>
<evidence type="ECO:0000313" key="11">
    <source>
        <dbReference type="Proteomes" id="UP000183605"/>
    </source>
</evidence>
<dbReference type="InterPro" id="IPR016195">
    <property type="entry name" value="Pol/histidinol_Pase-like"/>
</dbReference>
<dbReference type="NCBIfam" id="NF004226">
    <property type="entry name" value="PRK05673.1"/>
    <property type="match status" value="1"/>
</dbReference>
<dbReference type="Pfam" id="PF17657">
    <property type="entry name" value="DNA_pol3_finger"/>
    <property type="match status" value="1"/>
</dbReference>
<dbReference type="Pfam" id="PF02811">
    <property type="entry name" value="PHP"/>
    <property type="match status" value="1"/>
</dbReference>
<sequence length="1156" mass="130038">MTDFVHLHVHTQYSLLDGLSKIDELLLKAKALKMKAMAITDHGVMYGAVKFHNAAKKLGIKPIIGMEGYLTTRDCHEKSPGAQKQTYHLVMLAKNFIGYQNLMRLTTYANLEGYYYKPRFDFPALEKYSEGLIVTTACVKGLIPQMILENNEKKALEYCRYFQKLFKDDFYLELQVHQGLPELKKINHKLVEFSHQLGIPLVATNDLHYVNQDDAKAQDALLAIQTKTVLSDKNRLSMINSPDYYLKSGEEMAQLFLEHPEAIANTVKIAAKCNLTIPTGKWILPSFVLPKGFTKSEKYLQALAQEGLIYRFSKITPQIQKRLDYELKIICDKGFATYFLIVQDFVNWAKQHHIRVGPGRGSVAGSLVAFALRITTIDPLEHNIPFERFMNAERPSPPDIDLDFADDRRDEVINYVADKYGKDKVAQIITFGTMEARGAIRDIGRVLGMPYSESDKISKLIPLGFSLEEAMVNVPELQTYYHQPEFKELINLAKKVEGTARHASTHAAGVVIGDKPLTDYTPLQIETKNNRVMTQYDMYSLDCNIDQDAIGLLKIDLLGLRNLTILQNSINFVQEQRHLKVDMSELPLDDPQVYLQLSKGNNIGVFQLESGGMRSVAKKLRPSRFSDITAMVALYRPGPMGLIDDFIAGKKNPASIKYPHPDLKPVLEETYGIAVYQEQALQIANVMAGYSLAEADLLRRAIGKKKHALMAKEKFKFIQQSRAKGYTKVIAERVWGYIEKFVGYGFNKAHATAYAMIAYQTAYMKVHYPVEFMAALLTAETSNKDKVPLAVAEAKRMEIKVYPPDINLSCTNFTIVKDKTSLNQQAIMFGLSAIKNVGEAAIEAIIQARKTKKFSSLTDFCQRVDNQKANKKVLESLIQVGCFDAFAKRSQLLLSLEKIRQNAAETQKNTNSPQVSLFSAEENKKNETVDKLTETEEFSKLDLLNFEKQLLGFYLTEHPLAQSMDKIKQLTTHQIAELDPQVQGNQTVTIGGIIKGLKIIITKKSNQEMAFANLDDNTAAIELVIFPKLFRATKLLWANDQPVLVTGKLDFKDRLSLIVNSAVNPTAKLQAKATVTSAKPRSVTLEIKQTTPKEILVRLNQLFQANQGEDTLTLNLVNGEQPKEITLPYSIDFSAIKTAVEKILTPHGGIILYAEN</sequence>
<dbReference type="InterPro" id="IPR029460">
    <property type="entry name" value="DNAPol_HHH"/>
</dbReference>
<evidence type="ECO:0000256" key="1">
    <source>
        <dbReference type="ARBA" id="ARBA00004496"/>
    </source>
</evidence>
<dbReference type="SMART" id="SM00481">
    <property type="entry name" value="POLIIIAc"/>
    <property type="match status" value="1"/>
</dbReference>
<evidence type="ECO:0000259" key="9">
    <source>
        <dbReference type="SMART" id="SM00481"/>
    </source>
</evidence>
<dbReference type="AlphaFoldDB" id="A0A1J5AZ39"/>
<dbReference type="PANTHER" id="PTHR32294">
    <property type="entry name" value="DNA POLYMERASE III SUBUNIT ALPHA"/>
    <property type="match status" value="1"/>
</dbReference>
<evidence type="ECO:0000256" key="3">
    <source>
        <dbReference type="ARBA" id="ARBA00019114"/>
    </source>
</evidence>
<dbReference type="Pfam" id="PF01336">
    <property type="entry name" value="tRNA_anti-codon"/>
    <property type="match status" value="1"/>
</dbReference>
<dbReference type="GO" id="GO:0006260">
    <property type="term" value="P:DNA replication"/>
    <property type="evidence" value="ECO:0007669"/>
    <property type="project" value="UniProtKB-KW"/>
</dbReference>
<dbReference type="Proteomes" id="UP000183605">
    <property type="component" value="Unassembled WGS sequence"/>
</dbReference>
<dbReference type="InterPro" id="IPR011708">
    <property type="entry name" value="DNA_pol3_alpha_NTPase_dom"/>
</dbReference>
<comment type="catalytic activity">
    <reaction evidence="8">
        <text>DNA(n) + a 2'-deoxyribonucleoside 5'-triphosphate = DNA(n+1) + diphosphate</text>
        <dbReference type="Rhea" id="RHEA:22508"/>
        <dbReference type="Rhea" id="RHEA-COMP:17339"/>
        <dbReference type="Rhea" id="RHEA-COMP:17340"/>
        <dbReference type="ChEBI" id="CHEBI:33019"/>
        <dbReference type="ChEBI" id="CHEBI:61560"/>
        <dbReference type="ChEBI" id="CHEBI:173112"/>
        <dbReference type="EC" id="2.7.7.7"/>
    </reaction>
</comment>
<comment type="caution">
    <text evidence="10">The sequence shown here is derived from an EMBL/GenBank/DDBJ whole genome shotgun (WGS) entry which is preliminary data.</text>
</comment>
<dbReference type="GO" id="GO:0005737">
    <property type="term" value="C:cytoplasm"/>
    <property type="evidence" value="ECO:0007669"/>
    <property type="project" value="UniProtKB-SubCell"/>
</dbReference>
<dbReference type="Gene3D" id="1.10.150.870">
    <property type="match status" value="1"/>
</dbReference>
<name>A0A1J5AZ39_9BACT</name>
<organism evidence="10 11">
    <name type="scientific">Candidatus Beckwithbacteria bacterium CG2_30_44_31</name>
    <dbReference type="NCBI Taxonomy" id="1805035"/>
    <lineage>
        <taxon>Bacteria</taxon>
        <taxon>Candidatus Beckwithiibacteriota</taxon>
    </lineage>
</organism>
<dbReference type="Pfam" id="PF14579">
    <property type="entry name" value="HHH_6"/>
    <property type="match status" value="1"/>
</dbReference>
<keyword evidence="7" id="KW-0239">DNA-directed DNA polymerase</keyword>
<evidence type="ECO:0000256" key="2">
    <source>
        <dbReference type="ARBA" id="ARBA00012417"/>
    </source>
</evidence>
<evidence type="ECO:0000256" key="8">
    <source>
        <dbReference type="ARBA" id="ARBA00049244"/>
    </source>
</evidence>
<dbReference type="InterPro" id="IPR004805">
    <property type="entry name" value="DnaE2/DnaE/PolC"/>
</dbReference>
<keyword evidence="5" id="KW-0548">Nucleotidyltransferase</keyword>
<dbReference type="SUPFAM" id="SSF89550">
    <property type="entry name" value="PHP domain-like"/>
    <property type="match status" value="1"/>
</dbReference>
<protein>
    <recommendedName>
        <fullName evidence="3">DNA polymerase III subunit alpha</fullName>
        <ecNumber evidence="2">2.7.7.7</ecNumber>
    </recommendedName>
</protein>
<dbReference type="SUPFAM" id="SSF160975">
    <property type="entry name" value="AF1531-like"/>
    <property type="match status" value="1"/>
</dbReference>
<dbReference type="GO" id="GO:0003676">
    <property type="term" value="F:nucleic acid binding"/>
    <property type="evidence" value="ECO:0007669"/>
    <property type="project" value="InterPro"/>
</dbReference>
<dbReference type="InterPro" id="IPR004013">
    <property type="entry name" value="PHP_dom"/>
</dbReference>
<keyword evidence="4" id="KW-0808">Transferase</keyword>
<dbReference type="InterPro" id="IPR040982">
    <property type="entry name" value="DNA_pol3_finger"/>
</dbReference>
<accession>A0A1J5AZ39</accession>
<evidence type="ECO:0000256" key="7">
    <source>
        <dbReference type="ARBA" id="ARBA00022932"/>
    </source>
</evidence>
<dbReference type="Pfam" id="PF07733">
    <property type="entry name" value="DNA_pol3_alpha"/>
    <property type="match status" value="1"/>
</dbReference>
<proteinExistence type="predicted"/>